<evidence type="ECO:0000313" key="4">
    <source>
        <dbReference type="Proteomes" id="UP000223606"/>
    </source>
</evidence>
<feature type="compositionally biased region" description="Low complexity" evidence="1">
    <location>
        <begin position="14"/>
        <end position="26"/>
    </location>
</feature>
<protein>
    <submittedName>
        <fullName evidence="3">Phasin</fullName>
    </submittedName>
</protein>
<dbReference type="EMBL" id="LT960614">
    <property type="protein sequence ID" value="SON54489.1"/>
    <property type="molecule type" value="Genomic_DNA"/>
</dbReference>
<reference evidence="4" key="1">
    <citation type="submission" date="2017-09" db="EMBL/GenBank/DDBJ databases">
        <title>Genome sequence of Nannocystis excedens DSM 71.</title>
        <authorList>
            <person name="Blom J."/>
        </authorList>
    </citation>
    <scope>NUCLEOTIDE SEQUENCE [LARGE SCALE GENOMIC DNA]</scope>
    <source>
        <strain evidence="4">type strain: E19</strain>
    </source>
</reference>
<gene>
    <name evidence="3" type="ORF">HDIA_0948</name>
</gene>
<dbReference type="AlphaFoldDB" id="A0A2C9D2S3"/>
<keyword evidence="4" id="KW-1185">Reference proteome</keyword>
<organism evidence="3 4">
    <name type="scientific">Hartmannibacter diazotrophicus</name>
    <dbReference type="NCBI Taxonomy" id="1482074"/>
    <lineage>
        <taxon>Bacteria</taxon>
        <taxon>Pseudomonadati</taxon>
        <taxon>Pseudomonadota</taxon>
        <taxon>Alphaproteobacteria</taxon>
        <taxon>Hyphomicrobiales</taxon>
        <taxon>Pleomorphomonadaceae</taxon>
        <taxon>Hartmannibacter</taxon>
    </lineage>
</organism>
<name>A0A2C9D2S3_9HYPH</name>
<dbReference type="Pfam" id="PF09361">
    <property type="entry name" value="Phasin_2"/>
    <property type="match status" value="1"/>
</dbReference>
<evidence type="ECO:0000259" key="2">
    <source>
        <dbReference type="Pfam" id="PF09361"/>
    </source>
</evidence>
<evidence type="ECO:0000313" key="3">
    <source>
        <dbReference type="EMBL" id="SON54489.1"/>
    </source>
</evidence>
<dbReference type="InterPro" id="IPR018968">
    <property type="entry name" value="Phasin"/>
</dbReference>
<sequence length="174" mass="19092">MTDAEKTPAPAAPAPRARAPKAAPKTAETFEVFSMPKFEMPKVEMPEAFRDMTEKSVKQVKDGYEKMRMAAEEATDLMEDQLELTRSGFMSINGKALETAKASSDATFKLFTEMMGAKTVSDVIALQSAYAREQFELATASTKEMQELLSKFANDAAEPVKGAFEKVMKDVKAA</sequence>
<dbReference type="NCBIfam" id="TIGR01841">
    <property type="entry name" value="phasin"/>
    <property type="match status" value="1"/>
</dbReference>
<dbReference type="KEGG" id="hdi:HDIA_0948"/>
<accession>A0A2C9D2S3</accession>
<dbReference type="Proteomes" id="UP000223606">
    <property type="component" value="Chromosome 1"/>
</dbReference>
<feature type="region of interest" description="Disordered" evidence="1">
    <location>
        <begin position="1"/>
        <end position="26"/>
    </location>
</feature>
<evidence type="ECO:0000256" key="1">
    <source>
        <dbReference type="SAM" id="MobiDB-lite"/>
    </source>
</evidence>
<dbReference type="InterPro" id="IPR010127">
    <property type="entry name" value="Phasin_subfam-1"/>
</dbReference>
<proteinExistence type="predicted"/>
<feature type="domain" description="Phasin" evidence="2">
    <location>
        <begin position="65"/>
        <end position="161"/>
    </location>
</feature>